<protein>
    <recommendedName>
        <fullName evidence="4">Outer membrane protein assembly factor BamB</fullName>
    </recommendedName>
</protein>
<comment type="caution">
    <text evidence="7">The sequence shown here is derived from an EMBL/GenBank/DDBJ whole genome shotgun (WGS) entry which is preliminary data.</text>
</comment>
<gene>
    <name evidence="4" type="primary">bamB</name>
    <name evidence="7" type="ORF">J2W69_001251</name>
</gene>
<feature type="signal peptide" evidence="5">
    <location>
        <begin position="1"/>
        <end position="19"/>
    </location>
</feature>
<keyword evidence="2 4" id="KW-0472">Membrane</keyword>
<dbReference type="EMBL" id="JAVDWR010000002">
    <property type="protein sequence ID" value="MDR7120322.1"/>
    <property type="molecule type" value="Genomic_DNA"/>
</dbReference>
<dbReference type="HAMAP" id="MF_00923">
    <property type="entry name" value="OM_assembly_BamB"/>
    <property type="match status" value="1"/>
</dbReference>
<evidence type="ECO:0000256" key="2">
    <source>
        <dbReference type="ARBA" id="ARBA00023136"/>
    </source>
</evidence>
<comment type="similarity">
    <text evidence="4">Belongs to the BamB family.</text>
</comment>
<dbReference type="Pfam" id="PF13360">
    <property type="entry name" value="PQQ_2"/>
    <property type="match status" value="2"/>
</dbReference>
<keyword evidence="1 4" id="KW-0732">Signal</keyword>
<dbReference type="InterPro" id="IPR011047">
    <property type="entry name" value="Quinoprotein_ADH-like_sf"/>
</dbReference>
<dbReference type="RefSeq" id="WP_310275659.1">
    <property type="nucleotide sequence ID" value="NZ_JAVDWR010000002.1"/>
</dbReference>
<dbReference type="InterPro" id="IPR017687">
    <property type="entry name" value="BamB"/>
</dbReference>
<evidence type="ECO:0000313" key="7">
    <source>
        <dbReference type="EMBL" id="MDR7120322.1"/>
    </source>
</evidence>
<sequence>MKLFRSRIGLMLVLLTTLAACSSKEELVYPEINNKINPKEIWSASVGKGVEHYDSALRPLIYKDKVFAASRAGLVMAFDRESGKRLWTFDVRNDGSGSLLDGLKFWNSETARVSGGISQGYDKIFVGTENGDVLALDPETGELVWRVKVKGEVIARPAAGEGYVLVNTSAGYMFALHPDTGEQRWMHEQESALLSLRGTSEPVVANGGVIFGSGAGKVSVLIADKGILAWDAAIAVPKGATDLSRMVDVDATPVVVDGTIYAIAFNGELVALELRTGRVMWKREYASFRDMTIEGNTIYLVDSVGKIFAIDRRNGLEQWAQLGLHKHFLTGPTVYKDYLAIGDVEGNLFWLDKNSGDFVAQDSYGSGFYVQGVSSADELVIQTRDGELSLIRLP</sequence>
<evidence type="ECO:0000259" key="6">
    <source>
        <dbReference type="Pfam" id="PF13360"/>
    </source>
</evidence>
<dbReference type="Proteomes" id="UP001257909">
    <property type="component" value="Unassembled WGS sequence"/>
</dbReference>
<keyword evidence="8" id="KW-1185">Reference proteome</keyword>
<evidence type="ECO:0000256" key="3">
    <source>
        <dbReference type="ARBA" id="ARBA00023237"/>
    </source>
</evidence>
<dbReference type="Gene3D" id="2.130.10.10">
    <property type="entry name" value="YVTN repeat-like/Quinoprotein amine dehydrogenase"/>
    <property type="match status" value="1"/>
</dbReference>
<dbReference type="PANTHER" id="PTHR34512:SF30">
    <property type="entry name" value="OUTER MEMBRANE PROTEIN ASSEMBLY FACTOR BAMB"/>
    <property type="match status" value="1"/>
</dbReference>
<comment type="subunit">
    <text evidence="4">Part of the Bam complex.</text>
</comment>
<evidence type="ECO:0000313" key="8">
    <source>
        <dbReference type="Proteomes" id="UP001257909"/>
    </source>
</evidence>
<comment type="function">
    <text evidence="4">Part of the outer membrane protein assembly complex, which is involved in assembly and insertion of beta-barrel proteins into the outer membrane.</text>
</comment>
<feature type="domain" description="Pyrrolo-quinoline quinone repeat" evidence="6">
    <location>
        <begin position="101"/>
        <end position="321"/>
    </location>
</feature>
<dbReference type="SUPFAM" id="SSF50998">
    <property type="entry name" value="Quinoprotein alcohol dehydrogenase-like"/>
    <property type="match status" value="1"/>
</dbReference>
<organism evidence="7 8">
    <name type="scientific">Rheinheimera soli</name>
    <dbReference type="NCBI Taxonomy" id="443616"/>
    <lineage>
        <taxon>Bacteria</taxon>
        <taxon>Pseudomonadati</taxon>
        <taxon>Pseudomonadota</taxon>
        <taxon>Gammaproteobacteria</taxon>
        <taxon>Chromatiales</taxon>
        <taxon>Chromatiaceae</taxon>
        <taxon>Rheinheimera</taxon>
    </lineage>
</organism>
<evidence type="ECO:0000256" key="5">
    <source>
        <dbReference type="SAM" id="SignalP"/>
    </source>
</evidence>
<dbReference type="PANTHER" id="PTHR34512">
    <property type="entry name" value="CELL SURFACE PROTEIN"/>
    <property type="match status" value="1"/>
</dbReference>
<accession>A0ABU1VX71</accession>
<keyword evidence="4" id="KW-0449">Lipoprotein</keyword>
<dbReference type="PROSITE" id="PS51257">
    <property type="entry name" value="PROKAR_LIPOPROTEIN"/>
    <property type="match status" value="1"/>
</dbReference>
<proteinExistence type="inferred from homology"/>
<reference evidence="7 8" key="1">
    <citation type="submission" date="2023-07" db="EMBL/GenBank/DDBJ databases">
        <title>Sorghum-associated microbial communities from plants grown in Nebraska, USA.</title>
        <authorList>
            <person name="Schachtman D."/>
        </authorList>
    </citation>
    <scope>NUCLEOTIDE SEQUENCE [LARGE SCALE GENOMIC DNA]</scope>
    <source>
        <strain evidence="7 8">4138</strain>
    </source>
</reference>
<name>A0ABU1VX71_9GAMM</name>
<dbReference type="InterPro" id="IPR018391">
    <property type="entry name" value="PQQ_b-propeller_rpt"/>
</dbReference>
<keyword evidence="3 4" id="KW-0998">Cell outer membrane</keyword>
<dbReference type="InterPro" id="IPR015943">
    <property type="entry name" value="WD40/YVTN_repeat-like_dom_sf"/>
</dbReference>
<dbReference type="InterPro" id="IPR002372">
    <property type="entry name" value="PQQ_rpt_dom"/>
</dbReference>
<feature type="domain" description="Pyrrolo-quinoline quinone repeat" evidence="6">
    <location>
        <begin position="39"/>
        <end position="92"/>
    </location>
</feature>
<keyword evidence="4" id="KW-0564">Palmitate</keyword>
<evidence type="ECO:0000256" key="4">
    <source>
        <dbReference type="HAMAP-Rule" id="MF_00923"/>
    </source>
</evidence>
<feature type="chain" id="PRO_5046039265" description="Outer membrane protein assembly factor BamB" evidence="5">
    <location>
        <begin position="20"/>
        <end position="394"/>
    </location>
</feature>
<dbReference type="NCBIfam" id="NF008351">
    <property type="entry name" value="PRK11138.1"/>
    <property type="match status" value="1"/>
</dbReference>
<comment type="subcellular location">
    <subcellularLocation>
        <location evidence="4">Cell outer membrane</location>
        <topology evidence="4">Lipid-anchor</topology>
    </subcellularLocation>
</comment>
<dbReference type="NCBIfam" id="TIGR03300">
    <property type="entry name" value="assembly_YfgL"/>
    <property type="match status" value="1"/>
</dbReference>
<dbReference type="SMART" id="SM00564">
    <property type="entry name" value="PQQ"/>
    <property type="match status" value="7"/>
</dbReference>
<evidence type="ECO:0000256" key="1">
    <source>
        <dbReference type="ARBA" id="ARBA00022729"/>
    </source>
</evidence>